<accession>A0A223CZQ5</accession>
<dbReference type="AlphaFoldDB" id="A0A223CZQ5"/>
<dbReference type="OrthoDB" id="2380306at2"/>
<feature type="domain" description="N-acetyltransferase" evidence="1">
    <location>
        <begin position="4"/>
        <end position="142"/>
    </location>
</feature>
<dbReference type="Gene3D" id="3.40.630.30">
    <property type="match status" value="1"/>
</dbReference>
<reference evidence="2 3" key="1">
    <citation type="journal article" date="2015" name="Int. J. Syst. Evol. Microbiol.">
        <title>Tumebacillus algifaecis sp. nov., isolated from decomposing algal scum.</title>
        <authorList>
            <person name="Wu Y.F."/>
            <person name="Zhang B."/>
            <person name="Xing P."/>
            <person name="Wu Q.L."/>
            <person name="Liu S.J."/>
        </authorList>
    </citation>
    <scope>NUCLEOTIDE SEQUENCE [LARGE SCALE GENOMIC DNA]</scope>
    <source>
        <strain evidence="2 3">THMBR28</strain>
    </source>
</reference>
<dbReference type="Proteomes" id="UP000214688">
    <property type="component" value="Chromosome"/>
</dbReference>
<evidence type="ECO:0000313" key="2">
    <source>
        <dbReference type="EMBL" id="ASS74838.1"/>
    </source>
</evidence>
<protein>
    <recommendedName>
        <fullName evidence="1">N-acetyltransferase domain-containing protein</fullName>
    </recommendedName>
</protein>
<dbReference type="EMBL" id="CP022657">
    <property type="protein sequence ID" value="ASS74838.1"/>
    <property type="molecule type" value="Genomic_DNA"/>
</dbReference>
<dbReference type="CDD" id="cd04301">
    <property type="entry name" value="NAT_SF"/>
    <property type="match status" value="1"/>
</dbReference>
<dbReference type="PROSITE" id="PS51186">
    <property type="entry name" value="GNAT"/>
    <property type="match status" value="1"/>
</dbReference>
<evidence type="ECO:0000259" key="1">
    <source>
        <dbReference type="PROSITE" id="PS51186"/>
    </source>
</evidence>
<gene>
    <name evidence="2" type="ORF">CIG75_07500</name>
</gene>
<dbReference type="InterPro" id="IPR000182">
    <property type="entry name" value="GNAT_dom"/>
</dbReference>
<dbReference type="RefSeq" id="WP_094236088.1">
    <property type="nucleotide sequence ID" value="NZ_CP022657.1"/>
</dbReference>
<dbReference type="KEGG" id="tab:CIG75_07500"/>
<evidence type="ECO:0000313" key="3">
    <source>
        <dbReference type="Proteomes" id="UP000214688"/>
    </source>
</evidence>
<dbReference type="Pfam" id="PF00583">
    <property type="entry name" value="Acetyltransf_1"/>
    <property type="match status" value="1"/>
</dbReference>
<organism evidence="2 3">
    <name type="scientific">Tumebacillus algifaecis</name>
    <dbReference type="NCBI Taxonomy" id="1214604"/>
    <lineage>
        <taxon>Bacteria</taxon>
        <taxon>Bacillati</taxon>
        <taxon>Bacillota</taxon>
        <taxon>Bacilli</taxon>
        <taxon>Bacillales</taxon>
        <taxon>Alicyclobacillaceae</taxon>
        <taxon>Tumebacillus</taxon>
    </lineage>
</organism>
<proteinExistence type="predicted"/>
<keyword evidence="3" id="KW-1185">Reference proteome</keyword>
<sequence>MDGLTFRQADRADVLELAELFTKRKSKERVSRMINRFEQEPDGWYVAEQNGKILGCCQAVFPRPKDCWLQWMRIAPKAQGSGIGGAFTDYVDQQVKELGAEVVRLNTLPSNGRVHAMMGGARGYTEWARWTRWSHLPRKPAAQLTRLRAVSHTVDVSRVLHWLGGQVGYRASFEAVTCPHDFRKTVSLDRALLQELLGKRRRGGCVIAERHGQIEAVALYAVRTQELRVLQLVASTTAGGLAAAAGAVREAKPVERVSIQLAGASDELVRAIQRSFTGRNRRKHQFYVFGKHL</sequence>
<dbReference type="GO" id="GO:0016747">
    <property type="term" value="F:acyltransferase activity, transferring groups other than amino-acyl groups"/>
    <property type="evidence" value="ECO:0007669"/>
    <property type="project" value="InterPro"/>
</dbReference>
<dbReference type="InterPro" id="IPR016181">
    <property type="entry name" value="Acyl_CoA_acyltransferase"/>
</dbReference>
<dbReference type="SUPFAM" id="SSF55729">
    <property type="entry name" value="Acyl-CoA N-acyltransferases (Nat)"/>
    <property type="match status" value="1"/>
</dbReference>
<name>A0A223CZQ5_9BACL</name>